<accession>A0A250VCD3</accession>
<feature type="domain" description="OmpR/PhoB-type" evidence="7">
    <location>
        <begin position="1"/>
        <end position="103"/>
    </location>
</feature>
<dbReference type="PANTHER" id="PTHR35807">
    <property type="entry name" value="TRANSCRIPTIONAL REGULATOR REDD-RELATED"/>
    <property type="match status" value="1"/>
</dbReference>
<comment type="similarity">
    <text evidence="1">Belongs to the AfsR/DnrI/RedD regulatory family.</text>
</comment>
<dbReference type="PANTHER" id="PTHR35807:SF1">
    <property type="entry name" value="TRANSCRIPTIONAL REGULATOR REDD"/>
    <property type="match status" value="1"/>
</dbReference>
<evidence type="ECO:0000256" key="3">
    <source>
        <dbReference type="ARBA" id="ARBA00023015"/>
    </source>
</evidence>
<dbReference type="AlphaFoldDB" id="A0A250VCD3"/>
<keyword evidence="2" id="KW-0902">Two-component regulatory system</keyword>
<feature type="DNA-binding region" description="OmpR/PhoB-type" evidence="6">
    <location>
        <begin position="1"/>
        <end position="103"/>
    </location>
</feature>
<dbReference type="InterPro" id="IPR011990">
    <property type="entry name" value="TPR-like_helical_dom_sf"/>
</dbReference>
<evidence type="ECO:0000256" key="4">
    <source>
        <dbReference type="ARBA" id="ARBA00023125"/>
    </source>
</evidence>
<keyword evidence="9" id="KW-1185">Reference proteome</keyword>
<dbReference type="CDD" id="cd15831">
    <property type="entry name" value="BTAD"/>
    <property type="match status" value="1"/>
</dbReference>
<dbReference type="Pfam" id="PF03704">
    <property type="entry name" value="BTAD"/>
    <property type="match status" value="1"/>
</dbReference>
<dbReference type="PROSITE" id="PS51755">
    <property type="entry name" value="OMPR_PHOB"/>
    <property type="match status" value="1"/>
</dbReference>
<dbReference type="Gene3D" id="1.10.10.10">
    <property type="entry name" value="Winged helix-like DNA-binding domain superfamily/Winged helix DNA-binding domain"/>
    <property type="match status" value="1"/>
</dbReference>
<name>A0A250VCD3_STROL</name>
<dbReference type="Gene3D" id="1.25.40.10">
    <property type="entry name" value="Tetratricopeptide repeat domain"/>
    <property type="match status" value="1"/>
</dbReference>
<dbReference type="RefSeq" id="WP_079065115.1">
    <property type="nucleotide sequence ID" value="NZ_BDQI01000005.1"/>
</dbReference>
<sequence>MTRLEIGLLGPLVVTVGGVSVVPSAAKQRRLLALLAVGAGREVGMSAIAEELWAGRPPAGPSAAVQTYVKQLRQRIAVASSRTPGLDPKEVLGRGNTGYRLGTSDLRVDARDFETTVLRAMHILARGEDEEGARLLADALGMWRGPALDEARESGALRAEALRLDEMRLAALEARIAADLRLGRHTHLISELTALTCRHPLQENLHAQLILALYRSGRTSQALEVFRRLRDTTVRELGIEPSRRLQELQRWVLTCDPLLDAPVPSLATF</sequence>
<organism evidence="8 9">
    <name type="scientific">Streptomyces olivochromogenes</name>
    <dbReference type="NCBI Taxonomy" id="1963"/>
    <lineage>
        <taxon>Bacteria</taxon>
        <taxon>Bacillati</taxon>
        <taxon>Actinomycetota</taxon>
        <taxon>Actinomycetes</taxon>
        <taxon>Kitasatosporales</taxon>
        <taxon>Streptomycetaceae</taxon>
        <taxon>Streptomyces</taxon>
    </lineage>
</organism>
<evidence type="ECO:0000256" key="6">
    <source>
        <dbReference type="PROSITE-ProRule" id="PRU01091"/>
    </source>
</evidence>
<dbReference type="EMBL" id="BDQI01000005">
    <property type="protein sequence ID" value="GAX51759.1"/>
    <property type="molecule type" value="Genomic_DNA"/>
</dbReference>
<keyword evidence="3" id="KW-0805">Transcription regulation</keyword>
<dbReference type="GO" id="GO:0000160">
    <property type="term" value="P:phosphorelay signal transduction system"/>
    <property type="evidence" value="ECO:0007669"/>
    <property type="project" value="UniProtKB-KW"/>
</dbReference>
<evidence type="ECO:0000256" key="2">
    <source>
        <dbReference type="ARBA" id="ARBA00023012"/>
    </source>
</evidence>
<dbReference type="InterPro" id="IPR051677">
    <property type="entry name" value="AfsR-DnrI-RedD_regulator"/>
</dbReference>
<dbReference type="GO" id="GO:0006355">
    <property type="term" value="P:regulation of DNA-templated transcription"/>
    <property type="evidence" value="ECO:0007669"/>
    <property type="project" value="InterPro"/>
</dbReference>
<proteinExistence type="inferred from homology"/>
<comment type="caution">
    <text evidence="8">The sequence shown here is derived from an EMBL/GenBank/DDBJ whole genome shotgun (WGS) entry which is preliminary data.</text>
</comment>
<dbReference type="InterPro" id="IPR016032">
    <property type="entry name" value="Sig_transdc_resp-reg_C-effctor"/>
</dbReference>
<dbReference type="GO" id="GO:0003677">
    <property type="term" value="F:DNA binding"/>
    <property type="evidence" value="ECO:0007669"/>
    <property type="project" value="UniProtKB-UniRule"/>
</dbReference>
<dbReference type="Proteomes" id="UP000217446">
    <property type="component" value="Unassembled WGS sequence"/>
</dbReference>
<keyword evidence="4 6" id="KW-0238">DNA-binding</keyword>
<dbReference type="SMART" id="SM01043">
    <property type="entry name" value="BTAD"/>
    <property type="match status" value="1"/>
</dbReference>
<dbReference type="STRING" id="1963.AQJ27_20435"/>
<dbReference type="InterPro" id="IPR005158">
    <property type="entry name" value="BTAD"/>
</dbReference>
<evidence type="ECO:0000256" key="1">
    <source>
        <dbReference type="ARBA" id="ARBA00005820"/>
    </source>
</evidence>
<dbReference type="InterPro" id="IPR036388">
    <property type="entry name" value="WH-like_DNA-bd_sf"/>
</dbReference>
<keyword evidence="5" id="KW-0804">Transcription</keyword>
<dbReference type="InterPro" id="IPR001867">
    <property type="entry name" value="OmpR/PhoB-type_DNA-bd"/>
</dbReference>
<dbReference type="SUPFAM" id="SSF46894">
    <property type="entry name" value="C-terminal effector domain of the bipartite response regulators"/>
    <property type="match status" value="1"/>
</dbReference>
<protein>
    <submittedName>
        <fullName evidence="8">Transcriptional regulatory protein EmbR</fullName>
    </submittedName>
</protein>
<dbReference type="SUPFAM" id="SSF48452">
    <property type="entry name" value="TPR-like"/>
    <property type="match status" value="1"/>
</dbReference>
<evidence type="ECO:0000313" key="8">
    <source>
        <dbReference type="EMBL" id="GAX51759.1"/>
    </source>
</evidence>
<reference evidence="9" key="1">
    <citation type="submission" date="2017-05" db="EMBL/GenBank/DDBJ databases">
        <title>Streptomyces olivochromogenes NBRC 3561 whole genome shotgun sequence.</title>
        <authorList>
            <person name="Dohra H."/>
            <person name="Kodani S."/>
        </authorList>
    </citation>
    <scope>NUCLEOTIDE SEQUENCE [LARGE SCALE GENOMIC DNA]</scope>
    <source>
        <strain evidence="9">NBRC 3561</strain>
    </source>
</reference>
<evidence type="ECO:0000259" key="7">
    <source>
        <dbReference type="PROSITE" id="PS51755"/>
    </source>
</evidence>
<evidence type="ECO:0000313" key="9">
    <source>
        <dbReference type="Proteomes" id="UP000217446"/>
    </source>
</evidence>
<evidence type="ECO:0000256" key="5">
    <source>
        <dbReference type="ARBA" id="ARBA00023163"/>
    </source>
</evidence>
<gene>
    <name evidence="8" type="primary">embR</name>
    <name evidence="8" type="ORF">SO3561_03266</name>
</gene>